<dbReference type="Proteomes" id="UP000007797">
    <property type="component" value="Unassembled WGS sequence"/>
</dbReference>
<name>F4PXN6_CACFS</name>
<keyword evidence="9 19" id="KW-0732">Signal</keyword>
<evidence type="ECO:0000256" key="1">
    <source>
        <dbReference type="ARBA" id="ARBA00004304"/>
    </source>
</evidence>
<keyword evidence="16" id="KW-1015">Disulfide bond</keyword>
<feature type="chain" id="PRO_5003319709" description="Autophagy-related protein 27" evidence="19">
    <location>
        <begin position="22"/>
        <end position="249"/>
    </location>
</feature>
<dbReference type="Gene3D" id="2.70.130.10">
    <property type="entry name" value="Mannose-6-phosphate receptor binding domain"/>
    <property type="match status" value="1"/>
</dbReference>
<keyword evidence="7" id="KW-0813">Transport</keyword>
<evidence type="ECO:0000256" key="3">
    <source>
        <dbReference type="ARBA" id="ARBA00004394"/>
    </source>
</evidence>
<keyword evidence="11 18" id="KW-1133">Transmembrane helix</keyword>
<dbReference type="OMA" id="CENIAVC"/>
<evidence type="ECO:0000256" key="9">
    <source>
        <dbReference type="ARBA" id="ARBA00022729"/>
    </source>
</evidence>
<reference evidence="22" key="1">
    <citation type="journal article" date="2011" name="Genome Res.">
        <title>Phylogeny-wide analysis of social amoeba genomes highlights ancient origins for complex intercellular communication.</title>
        <authorList>
            <person name="Heidel A.J."/>
            <person name="Lawal H.M."/>
            <person name="Felder M."/>
            <person name="Schilde C."/>
            <person name="Helps N.R."/>
            <person name="Tunggal B."/>
            <person name="Rivero F."/>
            <person name="John U."/>
            <person name="Schleicher M."/>
            <person name="Eichinger L."/>
            <person name="Platzer M."/>
            <person name="Noegel A.A."/>
            <person name="Schaap P."/>
            <person name="Gloeckner G."/>
        </authorList>
    </citation>
    <scope>NUCLEOTIDE SEQUENCE [LARGE SCALE GENOMIC DNA]</scope>
    <source>
        <strain evidence="22">SH3</strain>
    </source>
</reference>
<gene>
    <name evidence="21" type="ORF">DFA_00124</name>
</gene>
<dbReference type="GeneID" id="14871660"/>
<dbReference type="GO" id="GO:0000139">
    <property type="term" value="C:Golgi membrane"/>
    <property type="evidence" value="ECO:0007669"/>
    <property type="project" value="UniProtKB-SubCell"/>
</dbReference>
<evidence type="ECO:0000256" key="10">
    <source>
        <dbReference type="ARBA" id="ARBA00022927"/>
    </source>
</evidence>
<dbReference type="Pfam" id="PF09451">
    <property type="entry name" value="ATG27"/>
    <property type="match status" value="1"/>
</dbReference>
<sequence length="249" mass="25714">MMRVAFLIVAIIACMINGSYSAATNCVFGEQNFSGFNVAGTNYIWSVCQANTQCNNLLTATGVVSCQKPTTGTPQNTGLLAGGTWSAYPDGAATVNYKSGTAPCKSSGKVRQTNMFFTCAKGAQNKVISADESATKCIYEVFMSGDSACAGGSSTDSGPSSSGTGGDSGKKGGIGGGWIFIIILLVATTVYILAGIGFNYKVRNLRGKEMFPNYAFWADFPGLLKDGVLFIKSKVSGGGASGGSGYQQV</sequence>
<protein>
    <recommendedName>
        <fullName evidence="6">Autophagy-related protein 27</fullName>
    </recommendedName>
</protein>
<evidence type="ECO:0000313" key="21">
    <source>
        <dbReference type="EMBL" id="EGG19546.1"/>
    </source>
</evidence>
<dbReference type="GO" id="GO:0006914">
    <property type="term" value="P:autophagy"/>
    <property type="evidence" value="ECO:0007669"/>
    <property type="project" value="UniProtKB-KW"/>
</dbReference>
<feature type="transmembrane region" description="Helical" evidence="18">
    <location>
        <begin position="178"/>
        <end position="200"/>
    </location>
</feature>
<dbReference type="InterPro" id="IPR018939">
    <property type="entry name" value="Autophagy-rel_prot_27"/>
</dbReference>
<feature type="signal peptide" evidence="19">
    <location>
        <begin position="1"/>
        <end position="21"/>
    </location>
</feature>
<evidence type="ECO:0000256" key="5">
    <source>
        <dbReference type="ARBA" id="ARBA00005363"/>
    </source>
</evidence>
<evidence type="ECO:0000256" key="4">
    <source>
        <dbReference type="ARBA" id="ARBA00004472"/>
    </source>
</evidence>
<dbReference type="GO" id="GO:0015031">
    <property type="term" value="P:protein transport"/>
    <property type="evidence" value="ECO:0007669"/>
    <property type="project" value="UniProtKB-KW"/>
</dbReference>
<keyword evidence="22" id="KW-1185">Reference proteome</keyword>
<keyword evidence="8 18" id="KW-0812">Transmembrane</keyword>
<keyword evidence="14" id="KW-0496">Mitochondrion</keyword>
<dbReference type="PANTHER" id="PTHR15071">
    <property type="entry name" value="MANNOSE-6-PHOSPHATE RECEPTOR FAMILY MEMBER"/>
    <property type="match status" value="1"/>
</dbReference>
<keyword evidence="15 18" id="KW-0472">Membrane</keyword>
<dbReference type="RefSeq" id="XP_004357840.1">
    <property type="nucleotide sequence ID" value="XM_004357783.1"/>
</dbReference>
<keyword evidence="12" id="KW-0072">Autophagy</keyword>
<evidence type="ECO:0000256" key="8">
    <source>
        <dbReference type="ARBA" id="ARBA00022692"/>
    </source>
</evidence>
<dbReference type="AlphaFoldDB" id="F4PXN6"/>
<evidence type="ECO:0000256" key="17">
    <source>
        <dbReference type="ARBA" id="ARBA00023329"/>
    </source>
</evidence>
<evidence type="ECO:0000256" key="15">
    <source>
        <dbReference type="ARBA" id="ARBA00023136"/>
    </source>
</evidence>
<evidence type="ECO:0000256" key="14">
    <source>
        <dbReference type="ARBA" id="ARBA00023128"/>
    </source>
</evidence>
<keyword evidence="10" id="KW-0653">Protein transport</keyword>
<dbReference type="PANTHER" id="PTHR15071:SF37">
    <property type="entry name" value="AUTOPHAGY-RELATED PROTEIN 27"/>
    <property type="match status" value="1"/>
</dbReference>
<dbReference type="OrthoDB" id="20652at2759"/>
<evidence type="ECO:0000256" key="19">
    <source>
        <dbReference type="SAM" id="SignalP"/>
    </source>
</evidence>
<evidence type="ECO:0000256" key="11">
    <source>
        <dbReference type="ARBA" id="ARBA00022989"/>
    </source>
</evidence>
<dbReference type="KEGG" id="dfa:DFA_00124"/>
<evidence type="ECO:0000256" key="7">
    <source>
        <dbReference type="ARBA" id="ARBA00022448"/>
    </source>
</evidence>
<proteinExistence type="inferred from homology"/>
<comment type="subcellular location">
    <subcellularLocation>
        <location evidence="2">Cytoplasmic vesicle membrane</location>
        <topology evidence="2">Single-pass type I membrane protein</topology>
    </subcellularLocation>
    <subcellularLocation>
        <location evidence="3">Golgi apparatus membrane</location>
    </subcellularLocation>
    <subcellularLocation>
        <location evidence="1">Mitochondrion membrane</location>
        <topology evidence="1">Single-pass membrane protein</topology>
    </subcellularLocation>
    <subcellularLocation>
        <location evidence="4">Preautophagosomal structure membrane</location>
        <topology evidence="4">Single-pass type I membrane protein</topology>
    </subcellularLocation>
</comment>
<evidence type="ECO:0000256" key="12">
    <source>
        <dbReference type="ARBA" id="ARBA00023006"/>
    </source>
</evidence>
<evidence type="ECO:0000256" key="13">
    <source>
        <dbReference type="ARBA" id="ARBA00023034"/>
    </source>
</evidence>
<dbReference type="GO" id="GO:0030659">
    <property type="term" value="C:cytoplasmic vesicle membrane"/>
    <property type="evidence" value="ECO:0007669"/>
    <property type="project" value="UniProtKB-SubCell"/>
</dbReference>
<feature type="domain" description="MRH" evidence="20">
    <location>
        <begin position="24"/>
        <end position="151"/>
    </location>
</feature>
<keyword evidence="13" id="KW-0333">Golgi apparatus</keyword>
<evidence type="ECO:0000256" key="16">
    <source>
        <dbReference type="ARBA" id="ARBA00023157"/>
    </source>
</evidence>
<dbReference type="SUPFAM" id="SSF50911">
    <property type="entry name" value="Mannose 6-phosphate receptor domain"/>
    <property type="match status" value="1"/>
</dbReference>
<accession>F4PXN6</accession>
<dbReference type="InterPro" id="IPR044865">
    <property type="entry name" value="MRH_dom"/>
</dbReference>
<evidence type="ECO:0000256" key="18">
    <source>
        <dbReference type="SAM" id="Phobius"/>
    </source>
</evidence>
<dbReference type="GO" id="GO:0031966">
    <property type="term" value="C:mitochondrial membrane"/>
    <property type="evidence" value="ECO:0007669"/>
    <property type="project" value="UniProtKB-SubCell"/>
</dbReference>
<keyword evidence="21" id="KW-0675">Receptor</keyword>
<dbReference type="GO" id="GO:0034045">
    <property type="term" value="C:phagophore assembly site membrane"/>
    <property type="evidence" value="ECO:0007669"/>
    <property type="project" value="UniProtKB-SubCell"/>
</dbReference>
<dbReference type="InterPro" id="IPR009011">
    <property type="entry name" value="Man6P_isomerase_rcpt-bd_dom_sf"/>
</dbReference>
<comment type="similarity">
    <text evidence="5">Belongs to the ATG27 family.</text>
</comment>
<evidence type="ECO:0000256" key="6">
    <source>
        <dbReference type="ARBA" id="ARBA00013776"/>
    </source>
</evidence>
<evidence type="ECO:0000313" key="22">
    <source>
        <dbReference type="Proteomes" id="UP000007797"/>
    </source>
</evidence>
<evidence type="ECO:0000259" key="20">
    <source>
        <dbReference type="PROSITE" id="PS51914"/>
    </source>
</evidence>
<evidence type="ECO:0000256" key="2">
    <source>
        <dbReference type="ARBA" id="ARBA00004358"/>
    </source>
</evidence>
<dbReference type="EMBL" id="GL883014">
    <property type="protein sequence ID" value="EGG19546.1"/>
    <property type="molecule type" value="Genomic_DNA"/>
</dbReference>
<dbReference type="PROSITE" id="PS51914">
    <property type="entry name" value="MRH"/>
    <property type="match status" value="1"/>
</dbReference>
<organism evidence="21 22">
    <name type="scientific">Cavenderia fasciculata</name>
    <name type="common">Slime mold</name>
    <name type="synonym">Dictyostelium fasciculatum</name>
    <dbReference type="NCBI Taxonomy" id="261658"/>
    <lineage>
        <taxon>Eukaryota</taxon>
        <taxon>Amoebozoa</taxon>
        <taxon>Evosea</taxon>
        <taxon>Eumycetozoa</taxon>
        <taxon>Dictyostelia</taxon>
        <taxon>Acytosteliales</taxon>
        <taxon>Cavenderiaceae</taxon>
        <taxon>Cavenderia</taxon>
    </lineage>
</organism>
<keyword evidence="17" id="KW-0968">Cytoplasmic vesicle</keyword>